<dbReference type="EC" id="3.5.3.6" evidence="2"/>
<reference evidence="5" key="1">
    <citation type="submission" date="2016-10" db="EMBL/GenBank/DDBJ databases">
        <authorList>
            <person name="Varghese N."/>
            <person name="Submissions S."/>
        </authorList>
    </citation>
    <scope>NUCLEOTIDE SEQUENCE [LARGE SCALE GENOMIC DNA]</scope>
    <source>
        <strain evidence="5">CGMCC 1.12402</strain>
    </source>
</reference>
<proteinExistence type="predicted"/>
<dbReference type="Proteomes" id="UP000199437">
    <property type="component" value="Unassembled WGS sequence"/>
</dbReference>
<dbReference type="AlphaFoldDB" id="A0A1I0P835"/>
<sequence length="291" mass="32403">MKTAHSDYGKIERILINTAAHAFISQKKIDTEYARLNYLDRPIIDGALSEYRVFENIIAKAGAEVMKLPQKDNTSIDAIYCRDASLATDFGIILCNMGKTDRNVEPENQRAFFQSQGVEILGTIDAPGTVEGGDMCWLDEKTLAIGHTYRTNYSGIEQIKAFLEPKGIEVFVVELPHFRGPSDVFHLMSIISPIDKDLAVVYSPLMPIYFREALLKRNYRLVECPEEEFDSMGCNVLALAPSHCLMVEGNPITQERLVSAGCKVETYNGDNISNLGCGGPTCLTRPLERIV</sequence>
<keyword evidence="4" id="KW-0378">Hydrolase</keyword>
<name>A0A1I0P835_9BACT</name>
<dbReference type="GeneID" id="99986502"/>
<dbReference type="RefSeq" id="WP_090258143.1">
    <property type="nucleotide sequence ID" value="NZ_FOIR01000001.1"/>
</dbReference>
<comment type="catalytic activity">
    <reaction evidence="3">
        <text>L-arginine + H2O = L-citrulline + NH4(+)</text>
        <dbReference type="Rhea" id="RHEA:19597"/>
        <dbReference type="ChEBI" id="CHEBI:15377"/>
        <dbReference type="ChEBI" id="CHEBI:28938"/>
        <dbReference type="ChEBI" id="CHEBI:32682"/>
        <dbReference type="ChEBI" id="CHEBI:57743"/>
        <dbReference type="EC" id="3.5.3.6"/>
    </reaction>
</comment>
<evidence type="ECO:0000313" key="4">
    <source>
        <dbReference type="EMBL" id="SEW10205.1"/>
    </source>
</evidence>
<evidence type="ECO:0000256" key="2">
    <source>
        <dbReference type="ARBA" id="ARBA00012171"/>
    </source>
</evidence>
<evidence type="ECO:0000256" key="3">
    <source>
        <dbReference type="ARBA" id="ARBA00049429"/>
    </source>
</evidence>
<dbReference type="PANTHER" id="PTHR47271:SF2">
    <property type="entry name" value="ARGININE DEIMINASE"/>
    <property type="match status" value="1"/>
</dbReference>
<dbReference type="GO" id="GO:0016990">
    <property type="term" value="F:arginine deiminase activity"/>
    <property type="evidence" value="ECO:0007669"/>
    <property type="project" value="UniProtKB-EC"/>
</dbReference>
<keyword evidence="5" id="KW-1185">Reference proteome</keyword>
<gene>
    <name evidence="4" type="ORF">SAMN05216290_1782</name>
</gene>
<dbReference type="STRING" id="1267423.SAMN05216290_1782"/>
<dbReference type="SUPFAM" id="SSF55909">
    <property type="entry name" value="Pentein"/>
    <property type="match status" value="1"/>
</dbReference>
<dbReference type="EMBL" id="FOIR01000001">
    <property type="protein sequence ID" value="SEW10205.1"/>
    <property type="molecule type" value="Genomic_DNA"/>
</dbReference>
<evidence type="ECO:0000313" key="5">
    <source>
        <dbReference type="Proteomes" id="UP000199437"/>
    </source>
</evidence>
<comment type="pathway">
    <text evidence="1">Amino-acid degradation; L-arginine degradation via ADI pathway; carbamoyl phosphate from L-arginine: step 1/2.</text>
</comment>
<evidence type="ECO:0000256" key="1">
    <source>
        <dbReference type="ARBA" id="ARBA00005213"/>
    </source>
</evidence>
<dbReference type="GO" id="GO:0019546">
    <property type="term" value="P:L-arginine deiminase pathway"/>
    <property type="evidence" value="ECO:0007669"/>
    <property type="project" value="TreeGrafter"/>
</dbReference>
<organism evidence="4 5">
    <name type="scientific">Roseivirga pacifica</name>
    <dbReference type="NCBI Taxonomy" id="1267423"/>
    <lineage>
        <taxon>Bacteria</taxon>
        <taxon>Pseudomonadati</taxon>
        <taxon>Bacteroidota</taxon>
        <taxon>Cytophagia</taxon>
        <taxon>Cytophagales</taxon>
        <taxon>Roseivirgaceae</taxon>
        <taxon>Roseivirga</taxon>
    </lineage>
</organism>
<dbReference type="Gene3D" id="3.75.10.10">
    <property type="entry name" value="L-arginine/glycine Amidinotransferase, Chain A"/>
    <property type="match status" value="1"/>
</dbReference>
<dbReference type="Pfam" id="PF19420">
    <property type="entry name" value="DDAH_eukar"/>
    <property type="match status" value="1"/>
</dbReference>
<accession>A0A1I0P835</accession>
<dbReference type="OrthoDB" id="9807502at2"/>
<dbReference type="PANTHER" id="PTHR47271">
    <property type="entry name" value="ARGININE DEIMINASE"/>
    <property type="match status" value="1"/>
</dbReference>
<protein>
    <recommendedName>
        <fullName evidence="2">arginine deiminase</fullName>
        <ecNumber evidence="2">3.5.3.6</ecNumber>
    </recommendedName>
</protein>